<accession>A0ABW0QLK2</accession>
<dbReference type="InterPro" id="IPR025140">
    <property type="entry name" value="Holin_2-3"/>
</dbReference>
<evidence type="ECO:0000256" key="1">
    <source>
        <dbReference type="SAM" id="Phobius"/>
    </source>
</evidence>
<feature type="transmembrane region" description="Helical" evidence="1">
    <location>
        <begin position="47"/>
        <end position="67"/>
    </location>
</feature>
<dbReference type="Proteomes" id="UP001596114">
    <property type="component" value="Unassembled WGS sequence"/>
</dbReference>
<reference evidence="3" key="1">
    <citation type="journal article" date="2019" name="Int. J. Syst. Evol. Microbiol.">
        <title>The Global Catalogue of Microorganisms (GCM) 10K type strain sequencing project: providing services to taxonomists for standard genome sequencing and annotation.</title>
        <authorList>
            <consortium name="The Broad Institute Genomics Platform"/>
            <consortium name="The Broad Institute Genome Sequencing Center for Infectious Disease"/>
            <person name="Wu L."/>
            <person name="Ma J."/>
        </authorList>
    </citation>
    <scope>NUCLEOTIDE SEQUENCE [LARGE SCALE GENOMIC DNA]</scope>
    <source>
        <strain evidence="3">CGMCC 1.16619</strain>
    </source>
</reference>
<proteinExistence type="predicted"/>
<keyword evidence="1" id="KW-1133">Transmembrane helix</keyword>
<keyword evidence="3" id="KW-1185">Reference proteome</keyword>
<dbReference type="Pfam" id="PF13272">
    <property type="entry name" value="Holin_2-3"/>
    <property type="match status" value="1"/>
</dbReference>
<protein>
    <submittedName>
        <fullName evidence="2">Holin</fullName>
    </submittedName>
</protein>
<sequence>MDFKSRLSATYQGFAAALDDFGRMALWALLSVLLLVVIAWFLNPAKIGSYLWIVSKLSLAAVLGYGFDRAASPYARPHQLDGIERAMAQTRRATLMAAAIVAAGLMP</sequence>
<keyword evidence="1" id="KW-0812">Transmembrane</keyword>
<keyword evidence="1" id="KW-0472">Membrane</keyword>
<feature type="transmembrane region" description="Helical" evidence="1">
    <location>
        <begin position="21"/>
        <end position="41"/>
    </location>
</feature>
<name>A0ABW0QLK2_9GAMM</name>
<evidence type="ECO:0000313" key="2">
    <source>
        <dbReference type="EMBL" id="MFC5525235.1"/>
    </source>
</evidence>
<evidence type="ECO:0000313" key="3">
    <source>
        <dbReference type="Proteomes" id="UP001596114"/>
    </source>
</evidence>
<dbReference type="SUPFAM" id="SSF82866">
    <property type="entry name" value="Multidrug efflux transporter AcrB transmembrane domain"/>
    <property type="match status" value="1"/>
</dbReference>
<dbReference type="EMBL" id="JBHSNF010000001">
    <property type="protein sequence ID" value="MFC5525235.1"/>
    <property type="molecule type" value="Genomic_DNA"/>
</dbReference>
<gene>
    <name evidence="2" type="ORF">ACFPPA_05710</name>
</gene>
<organism evidence="2 3">
    <name type="scientific">Rhodanobacter ginsengisoli</name>
    <dbReference type="NCBI Taxonomy" id="418646"/>
    <lineage>
        <taxon>Bacteria</taxon>
        <taxon>Pseudomonadati</taxon>
        <taxon>Pseudomonadota</taxon>
        <taxon>Gammaproteobacteria</taxon>
        <taxon>Lysobacterales</taxon>
        <taxon>Rhodanobacteraceae</taxon>
        <taxon>Rhodanobacter</taxon>
    </lineage>
</organism>
<comment type="caution">
    <text evidence="2">The sequence shown here is derived from an EMBL/GenBank/DDBJ whole genome shotgun (WGS) entry which is preliminary data.</text>
</comment>
<dbReference type="RefSeq" id="WP_377318124.1">
    <property type="nucleotide sequence ID" value="NZ_JBHSNF010000001.1"/>
</dbReference>